<name>A0A7J6TBD7_PEROL</name>
<dbReference type="SUPFAM" id="SSF56672">
    <property type="entry name" value="DNA/RNA polymerases"/>
    <property type="match status" value="1"/>
</dbReference>
<accession>A0A7J6TBD7</accession>
<evidence type="ECO:0000313" key="2">
    <source>
        <dbReference type="Proteomes" id="UP000553632"/>
    </source>
</evidence>
<dbReference type="Proteomes" id="UP000553632">
    <property type="component" value="Unassembled WGS sequence"/>
</dbReference>
<evidence type="ECO:0000313" key="1">
    <source>
        <dbReference type="EMBL" id="KAF4742413.1"/>
    </source>
</evidence>
<feature type="non-terminal residue" evidence="1">
    <location>
        <position position="1"/>
    </location>
</feature>
<dbReference type="EMBL" id="JABANO010012075">
    <property type="protein sequence ID" value="KAF4742413.1"/>
    <property type="molecule type" value="Genomic_DNA"/>
</dbReference>
<proteinExistence type="predicted"/>
<protein>
    <submittedName>
        <fullName evidence="1">Uncharacterized protein</fullName>
    </submittedName>
</protein>
<dbReference type="InterPro" id="IPR043502">
    <property type="entry name" value="DNA/RNA_pol_sf"/>
</dbReference>
<organism evidence="1 2">
    <name type="scientific">Perkinsus olseni</name>
    <name type="common">Perkinsus atlanticus</name>
    <dbReference type="NCBI Taxonomy" id="32597"/>
    <lineage>
        <taxon>Eukaryota</taxon>
        <taxon>Sar</taxon>
        <taxon>Alveolata</taxon>
        <taxon>Perkinsozoa</taxon>
        <taxon>Perkinsea</taxon>
        <taxon>Perkinsida</taxon>
        <taxon>Perkinsidae</taxon>
        <taxon>Perkinsus</taxon>
    </lineage>
</organism>
<gene>
    <name evidence="1" type="ORF">FOZ63_019343</name>
</gene>
<keyword evidence="2" id="KW-1185">Reference proteome</keyword>
<dbReference type="AlphaFoldDB" id="A0A7J6TBD7"/>
<reference evidence="1 2" key="1">
    <citation type="submission" date="2020-04" db="EMBL/GenBank/DDBJ databases">
        <title>Perkinsus olseni comparative genomics.</title>
        <authorList>
            <person name="Bogema D.R."/>
        </authorList>
    </citation>
    <scope>NUCLEOTIDE SEQUENCE [LARGE SCALE GENOMIC DNA]</scope>
    <source>
        <strain evidence="1 2">ATCC PRA-207</strain>
    </source>
</reference>
<sequence length="100" mass="11379">KLTRDNVPWQWTEREQGEFEDVKDALADTLLVHPDFSAALCQLDEKGIERPVQFASRALSSAEVDTPFNQAMSDAPAALSVDLQYQLLWMAHLIHYIVQH</sequence>
<comment type="caution">
    <text evidence="1">The sequence shown here is derived from an EMBL/GenBank/DDBJ whole genome shotgun (WGS) entry which is preliminary data.</text>
</comment>
<feature type="non-terminal residue" evidence="1">
    <location>
        <position position="100"/>
    </location>
</feature>